<comment type="similarity">
    <text evidence="1">Belongs to the LysR transcriptional regulatory family.</text>
</comment>
<gene>
    <name evidence="6" type="ORF">HUK68_21945</name>
</gene>
<evidence type="ECO:0000313" key="6">
    <source>
        <dbReference type="EMBL" id="QKV55672.1"/>
    </source>
</evidence>
<keyword evidence="7" id="KW-1185">Reference proteome</keyword>
<name>A0A6N1XC15_9BURK</name>
<feature type="domain" description="HTH lysR-type" evidence="5">
    <location>
        <begin position="1"/>
        <end position="58"/>
    </location>
</feature>
<dbReference type="Pfam" id="PF03466">
    <property type="entry name" value="LysR_substrate"/>
    <property type="match status" value="1"/>
</dbReference>
<dbReference type="RefSeq" id="WP_175506458.1">
    <property type="nucleotide sequence ID" value="NZ_CP054841.1"/>
</dbReference>
<protein>
    <submittedName>
        <fullName evidence="6">LysR family transcriptional regulator</fullName>
    </submittedName>
</protein>
<dbReference type="InterPro" id="IPR036390">
    <property type="entry name" value="WH_DNA-bd_sf"/>
</dbReference>
<dbReference type="GO" id="GO:0003700">
    <property type="term" value="F:DNA-binding transcription factor activity"/>
    <property type="evidence" value="ECO:0007669"/>
    <property type="project" value="InterPro"/>
</dbReference>
<dbReference type="AlphaFoldDB" id="A0A6N1XC15"/>
<keyword evidence="4" id="KW-0804">Transcription</keyword>
<evidence type="ECO:0000313" key="7">
    <source>
        <dbReference type="Proteomes" id="UP000509579"/>
    </source>
</evidence>
<dbReference type="SUPFAM" id="SSF53850">
    <property type="entry name" value="Periplasmic binding protein-like II"/>
    <property type="match status" value="1"/>
</dbReference>
<evidence type="ECO:0000256" key="3">
    <source>
        <dbReference type="ARBA" id="ARBA00023125"/>
    </source>
</evidence>
<evidence type="ECO:0000256" key="1">
    <source>
        <dbReference type="ARBA" id="ARBA00009437"/>
    </source>
</evidence>
<evidence type="ECO:0000256" key="2">
    <source>
        <dbReference type="ARBA" id="ARBA00023015"/>
    </source>
</evidence>
<dbReference type="PANTHER" id="PTHR30346:SF28">
    <property type="entry name" value="HTH-TYPE TRANSCRIPTIONAL REGULATOR CYNR"/>
    <property type="match status" value="1"/>
</dbReference>
<evidence type="ECO:0000259" key="5">
    <source>
        <dbReference type="PROSITE" id="PS50931"/>
    </source>
</evidence>
<dbReference type="FunFam" id="1.10.10.10:FF:000001">
    <property type="entry name" value="LysR family transcriptional regulator"/>
    <property type="match status" value="1"/>
</dbReference>
<dbReference type="Pfam" id="PF00126">
    <property type="entry name" value="HTH_1"/>
    <property type="match status" value="1"/>
</dbReference>
<dbReference type="PANTHER" id="PTHR30346">
    <property type="entry name" value="TRANSCRIPTIONAL DUAL REGULATOR HCAR-RELATED"/>
    <property type="match status" value="1"/>
</dbReference>
<dbReference type="InterPro" id="IPR005119">
    <property type="entry name" value="LysR_subst-bd"/>
</dbReference>
<evidence type="ECO:0000256" key="4">
    <source>
        <dbReference type="ARBA" id="ARBA00023163"/>
    </source>
</evidence>
<dbReference type="SUPFAM" id="SSF46785">
    <property type="entry name" value="Winged helix' DNA-binding domain"/>
    <property type="match status" value="1"/>
</dbReference>
<organism evidence="6 7">
    <name type="scientific">Comamonas antarctica</name>
    <dbReference type="NCBI Taxonomy" id="2743470"/>
    <lineage>
        <taxon>Bacteria</taxon>
        <taxon>Pseudomonadati</taxon>
        <taxon>Pseudomonadota</taxon>
        <taxon>Betaproteobacteria</taxon>
        <taxon>Burkholderiales</taxon>
        <taxon>Comamonadaceae</taxon>
        <taxon>Comamonas</taxon>
    </lineage>
</organism>
<accession>A0A6N1XC15</accession>
<proteinExistence type="inferred from homology"/>
<dbReference type="GO" id="GO:0003677">
    <property type="term" value="F:DNA binding"/>
    <property type="evidence" value="ECO:0007669"/>
    <property type="project" value="UniProtKB-KW"/>
</dbReference>
<keyword evidence="2" id="KW-0805">Transcription regulation</keyword>
<dbReference type="Gene3D" id="1.10.10.10">
    <property type="entry name" value="Winged helix-like DNA-binding domain superfamily/Winged helix DNA-binding domain"/>
    <property type="match status" value="1"/>
</dbReference>
<geneLocation type="plasmid" evidence="6 7">
    <name>unnamed1</name>
</geneLocation>
<dbReference type="PROSITE" id="PS50931">
    <property type="entry name" value="HTH_LYSR"/>
    <property type="match status" value="1"/>
</dbReference>
<dbReference type="Gene3D" id="3.40.190.10">
    <property type="entry name" value="Periplasmic binding protein-like II"/>
    <property type="match status" value="2"/>
</dbReference>
<keyword evidence="3" id="KW-0238">DNA-binding</keyword>
<dbReference type="Proteomes" id="UP000509579">
    <property type="component" value="Plasmid unnamed1"/>
</dbReference>
<dbReference type="KEGG" id="aant:HUK68_21945"/>
<dbReference type="CDD" id="cd08414">
    <property type="entry name" value="PBP2_LTTR_aromatics_like"/>
    <property type="match status" value="1"/>
</dbReference>
<dbReference type="PRINTS" id="PR00039">
    <property type="entry name" value="HTHLYSR"/>
</dbReference>
<dbReference type="GO" id="GO:0032993">
    <property type="term" value="C:protein-DNA complex"/>
    <property type="evidence" value="ECO:0007669"/>
    <property type="project" value="TreeGrafter"/>
</dbReference>
<reference evidence="6 7" key="1">
    <citation type="submission" date="2020-06" db="EMBL/GenBank/DDBJ databases">
        <title>Acidovorax antarctica sp. nov., isolated from Corinth ice sheet soil, Antarctic Fields Peninsula.</title>
        <authorList>
            <person name="Xu Q."/>
            <person name="Peng F."/>
        </authorList>
    </citation>
    <scope>NUCLEOTIDE SEQUENCE [LARGE SCALE GENOMIC DNA]</scope>
    <source>
        <strain evidence="6 7">16-35-5</strain>
        <plasmid evidence="6 7">unnamed1</plasmid>
    </source>
</reference>
<sequence>MDLRRIRHFVTLAETLNFRMAAERLHMSQPPLSVSIQKLEAELGTKLFTRGSGGVALTPSGRAALAEARRLLFHNDQFVDLASQASHGTGGTLEVGFVGSCTFGLLQKLVPRFRIEYPGVDLILKEATSTAILQQIENDELDIGLVRTPLLDSAQVRLVMLETEEFVAAIPRGNPLAARHELQLAELSHEAFVMYTRNYAAGLHSAAMLACQHAGFIPRVAQEATQVQTVLAMVESGLGVALVPSIMQRFASEKMVYRKLLKLPQAASIGMALAYRPEMESAAAQRFRQLAEREFSGYGEGLVSAL</sequence>
<dbReference type="EMBL" id="CP054841">
    <property type="protein sequence ID" value="QKV55672.1"/>
    <property type="molecule type" value="Genomic_DNA"/>
</dbReference>
<keyword evidence="6" id="KW-0614">Plasmid</keyword>
<dbReference type="InterPro" id="IPR036388">
    <property type="entry name" value="WH-like_DNA-bd_sf"/>
</dbReference>
<dbReference type="InterPro" id="IPR000847">
    <property type="entry name" value="LysR_HTH_N"/>
</dbReference>